<dbReference type="EMBL" id="AAAIXK010000014">
    <property type="protein sequence ID" value="EAC5552009.1"/>
    <property type="molecule type" value="Genomic_DNA"/>
</dbReference>
<gene>
    <name evidence="1" type="ORF">ARY78_16480</name>
    <name evidence="2" type="ORF">CW845_12545</name>
    <name evidence="3" type="ORF">E5F58_00220</name>
</gene>
<reference evidence="3 6" key="2">
    <citation type="submission" date="2019-04" db="EMBL/GenBank/DDBJ databases">
        <authorList>
            <consortium name="GenomeTrakr: Next Generation Sequencing Network for Food Pathogen Tracability"/>
        </authorList>
    </citation>
    <scope>NUCLEOTIDE SEQUENCE [LARGE SCALE GENOMIC DNA]</scope>
    <source>
        <strain evidence="1 4">FDA00007096</strain>
        <strain evidence="3 6">LS1344</strain>
    </source>
</reference>
<evidence type="ECO:0000313" key="6">
    <source>
        <dbReference type="Proteomes" id="UP000527632"/>
    </source>
</evidence>
<dbReference type="EMBL" id="AABEKY010000007">
    <property type="protein sequence ID" value="EAG9388317.1"/>
    <property type="molecule type" value="Genomic_DNA"/>
</dbReference>
<dbReference type="Proteomes" id="UP000522199">
    <property type="component" value="Unassembled WGS sequence"/>
</dbReference>
<sequence length="91" mass="10551">MKNYHVVISANEWLIDQVFVDFTKYDVSFSDLKTAILKRVGNICSVNRVNKNKVKAKQIIKNAKSIDEMTYQINTQTDFHIVVEEATGWQQ</sequence>
<dbReference type="Proteomes" id="UP000527632">
    <property type="component" value="Unassembled WGS sequence"/>
</dbReference>
<accession>A0A5L9MRL1</accession>
<dbReference type="EMBL" id="AABGUK010000001">
    <property type="protein sequence ID" value="EAH4240419.1"/>
    <property type="molecule type" value="Genomic_DNA"/>
</dbReference>
<evidence type="ECO:0000313" key="5">
    <source>
        <dbReference type="Proteomes" id="UP000522199"/>
    </source>
</evidence>
<dbReference type="RefSeq" id="WP_015970833.1">
    <property type="nucleotide sequence ID" value="NZ_CP018149.2"/>
</dbReference>
<evidence type="ECO:0000313" key="1">
    <source>
        <dbReference type="EMBL" id="EAC5552009.1"/>
    </source>
</evidence>
<organism evidence="2 5">
    <name type="scientific">Listeria monocytogenes</name>
    <dbReference type="NCBI Taxonomy" id="1639"/>
    <lineage>
        <taxon>Bacteria</taxon>
        <taxon>Bacillati</taxon>
        <taxon>Bacillota</taxon>
        <taxon>Bacilli</taxon>
        <taxon>Bacillales</taxon>
        <taxon>Listeriaceae</taxon>
        <taxon>Listeria</taxon>
    </lineage>
</organism>
<name>A0A5L9MRL1_LISMN</name>
<proteinExistence type="predicted"/>
<protein>
    <submittedName>
        <fullName evidence="2">Uncharacterized protein</fullName>
    </submittedName>
</protein>
<evidence type="ECO:0000313" key="4">
    <source>
        <dbReference type="Proteomes" id="UP000365297"/>
    </source>
</evidence>
<dbReference type="Proteomes" id="UP000365297">
    <property type="component" value="Unassembled WGS sequence"/>
</dbReference>
<comment type="caution">
    <text evidence="2">The sequence shown here is derived from an EMBL/GenBank/DDBJ whole genome shotgun (WGS) entry which is preliminary data.</text>
</comment>
<evidence type="ECO:0000313" key="3">
    <source>
        <dbReference type="EMBL" id="EAH4240419.1"/>
    </source>
</evidence>
<reference evidence="2 5" key="1">
    <citation type="submission" date="2019-04" db="EMBL/GenBank/DDBJ databases">
        <authorList>
            <consortium name="GenomeTrakr network: Whole genome sequencing for foodborne pathogen traceback"/>
        </authorList>
    </citation>
    <scope>NUCLEOTIDE SEQUENCE [LARGE SCALE GENOMIC DNA]</scope>
    <source>
        <strain evidence="2 5">CFSAN072474</strain>
    </source>
</reference>
<dbReference type="AlphaFoldDB" id="A0A5L9MRL1"/>
<evidence type="ECO:0000313" key="2">
    <source>
        <dbReference type="EMBL" id="EAG9388317.1"/>
    </source>
</evidence>